<name>A0AAI9WZN0_9ASCO</name>
<dbReference type="SUPFAM" id="SSF54928">
    <property type="entry name" value="RNA-binding domain, RBD"/>
    <property type="match status" value="1"/>
</dbReference>
<sequence length="231" mass="26412">MSIGPKQTIYLNNLNEKVSLTKLKANLEPLIHNFEPLDISLAKTLKLKGQAFITFRDVDLASKVVNELNGLQLLGKPVRATFAKTNSDKVVLDEAQLKEIKKIRHEKKIIKNKNIAKSKKKKKSIKDKSKRESTQAKDKNKKATDLSVWKNLPPNRILLLQNLDSNISKEILNEVFQDFSGFEIVRFVKPRNLAFVDFADDEMARGCLEHFDEPELKQKFGSESIFSYAKK</sequence>
<keyword evidence="1 2" id="KW-0694">RNA-binding</keyword>
<dbReference type="GO" id="GO:0003723">
    <property type="term" value="F:RNA binding"/>
    <property type="evidence" value="ECO:0007669"/>
    <property type="project" value="UniProtKB-UniRule"/>
</dbReference>
<dbReference type="PROSITE" id="PS50102">
    <property type="entry name" value="RRM"/>
    <property type="match status" value="2"/>
</dbReference>
<dbReference type="PANTHER" id="PTHR10501">
    <property type="entry name" value="U1 SMALL NUCLEAR RIBONUCLEOPROTEIN A/U2 SMALL NUCLEAR RIBONUCLEOPROTEIN B"/>
    <property type="match status" value="1"/>
</dbReference>
<dbReference type="GeneID" id="73378693"/>
<evidence type="ECO:0000256" key="2">
    <source>
        <dbReference type="PROSITE-ProRule" id="PRU00176"/>
    </source>
</evidence>
<feature type="compositionally biased region" description="Basic and acidic residues" evidence="3">
    <location>
        <begin position="126"/>
        <end position="144"/>
    </location>
</feature>
<evidence type="ECO:0000256" key="3">
    <source>
        <dbReference type="SAM" id="MobiDB-lite"/>
    </source>
</evidence>
<evidence type="ECO:0000256" key="1">
    <source>
        <dbReference type="ARBA" id="ARBA00022884"/>
    </source>
</evidence>
<dbReference type="InterPro" id="IPR035979">
    <property type="entry name" value="RBD_domain_sf"/>
</dbReference>
<dbReference type="AlphaFoldDB" id="A0AAI9WZN0"/>
<comment type="caution">
    <text evidence="5">The sequence shown here is derived from an EMBL/GenBank/DDBJ whole genome shotgun (WGS) entry which is preliminary data.</text>
</comment>
<feature type="domain" description="RRM" evidence="4">
    <location>
        <begin position="156"/>
        <end position="231"/>
    </location>
</feature>
<dbReference type="CDD" id="cd12247">
    <property type="entry name" value="RRM2_U1A_like"/>
    <property type="match status" value="1"/>
</dbReference>
<feature type="domain" description="RRM" evidence="4">
    <location>
        <begin position="7"/>
        <end position="85"/>
    </location>
</feature>
<protein>
    <recommendedName>
        <fullName evidence="4">RRM domain-containing protein</fullName>
    </recommendedName>
</protein>
<dbReference type="RefSeq" id="XP_049181979.1">
    <property type="nucleotide sequence ID" value="XM_049322160.1"/>
</dbReference>
<dbReference type="Gene3D" id="3.30.70.330">
    <property type="match status" value="2"/>
</dbReference>
<proteinExistence type="predicted"/>
<evidence type="ECO:0000313" key="5">
    <source>
        <dbReference type="EMBL" id="KAI3406234.2"/>
    </source>
</evidence>
<gene>
    <name evidence="5" type="ORF">KGF56_001076</name>
</gene>
<dbReference type="Proteomes" id="UP001202479">
    <property type="component" value="Unassembled WGS sequence"/>
</dbReference>
<evidence type="ECO:0000259" key="4">
    <source>
        <dbReference type="PROSITE" id="PS50102"/>
    </source>
</evidence>
<evidence type="ECO:0000313" key="6">
    <source>
        <dbReference type="Proteomes" id="UP001202479"/>
    </source>
</evidence>
<keyword evidence="6" id="KW-1185">Reference proteome</keyword>
<reference evidence="5" key="1">
    <citation type="journal article" date="2022" name="DNA Res.">
        <title>Genome analysis of five recently described species of the CUG-Ser clade uncovers Candida theae as a new hybrid lineage with pathogenic potential in the Candida parapsilosis species complex.</title>
        <authorList>
            <person name="Mixao V."/>
            <person name="Del Olmo V."/>
            <person name="Hegedusova E."/>
            <person name="Saus E."/>
            <person name="Pryszcz L."/>
            <person name="Cillingova A."/>
            <person name="Nosek J."/>
            <person name="Gabaldon T."/>
        </authorList>
    </citation>
    <scope>NUCLEOTIDE SEQUENCE</scope>
    <source>
        <strain evidence="5">CBS 10844</strain>
    </source>
</reference>
<dbReference type="SMART" id="SM00360">
    <property type="entry name" value="RRM"/>
    <property type="match status" value="2"/>
</dbReference>
<dbReference type="EMBL" id="JAHUZD010000025">
    <property type="protein sequence ID" value="KAI3406234.2"/>
    <property type="molecule type" value="Genomic_DNA"/>
</dbReference>
<dbReference type="InterPro" id="IPR000504">
    <property type="entry name" value="RRM_dom"/>
</dbReference>
<dbReference type="InterPro" id="IPR012677">
    <property type="entry name" value="Nucleotide-bd_a/b_plait_sf"/>
</dbReference>
<accession>A0AAI9WZN0</accession>
<dbReference type="Pfam" id="PF00076">
    <property type="entry name" value="RRM_1"/>
    <property type="match status" value="2"/>
</dbReference>
<organism evidence="5 6">
    <name type="scientific">Candida oxycetoniae</name>
    <dbReference type="NCBI Taxonomy" id="497107"/>
    <lineage>
        <taxon>Eukaryota</taxon>
        <taxon>Fungi</taxon>
        <taxon>Dikarya</taxon>
        <taxon>Ascomycota</taxon>
        <taxon>Saccharomycotina</taxon>
        <taxon>Pichiomycetes</taxon>
        <taxon>Debaryomycetaceae</taxon>
        <taxon>Candida/Lodderomyces clade</taxon>
        <taxon>Candida</taxon>
    </lineage>
</organism>
<feature type="region of interest" description="Disordered" evidence="3">
    <location>
        <begin position="116"/>
        <end position="145"/>
    </location>
</feature>
<feature type="compositionally biased region" description="Basic residues" evidence="3">
    <location>
        <begin position="116"/>
        <end position="125"/>
    </location>
</feature>